<dbReference type="EMBL" id="FMVN01000016">
    <property type="protein sequence ID" value="SCY73613.1"/>
    <property type="molecule type" value="Genomic_DNA"/>
</dbReference>
<feature type="transmembrane region" description="Helical" evidence="5">
    <location>
        <begin position="107"/>
        <end position="125"/>
    </location>
</feature>
<dbReference type="GO" id="GO:0022857">
    <property type="term" value="F:transmembrane transporter activity"/>
    <property type="evidence" value="ECO:0007669"/>
    <property type="project" value="InterPro"/>
</dbReference>
<dbReference type="InterPro" id="IPR006726">
    <property type="entry name" value="PHBA_efflux_AaeB/fusaric-R"/>
</dbReference>
<dbReference type="AlphaFoldDB" id="A0A098GJJ6"/>
<evidence type="ECO:0000256" key="3">
    <source>
        <dbReference type="ARBA" id="ARBA00022989"/>
    </source>
</evidence>
<dbReference type="InterPro" id="IPR049453">
    <property type="entry name" value="Memb_transporter_dom"/>
</dbReference>
<dbReference type="Proteomes" id="UP000032414">
    <property type="component" value="Chromosome I"/>
</dbReference>
<evidence type="ECO:0000313" key="9">
    <source>
        <dbReference type="Proteomes" id="UP000032414"/>
    </source>
</evidence>
<accession>A0A098GJJ6</accession>
<dbReference type="HOGENOM" id="CLU_821180_0_0_6"/>
<dbReference type="InterPro" id="IPR052430">
    <property type="entry name" value="IVT-Associated"/>
</dbReference>
<feature type="transmembrane region" description="Helical" evidence="5">
    <location>
        <begin position="131"/>
        <end position="153"/>
    </location>
</feature>
<dbReference type="PANTHER" id="PTHR47804:SF3">
    <property type="entry name" value="PROTEIN BRE4"/>
    <property type="match status" value="1"/>
</dbReference>
<dbReference type="Pfam" id="PF13515">
    <property type="entry name" value="FUSC_2"/>
    <property type="match status" value="1"/>
</dbReference>
<keyword evidence="3 5" id="KW-1133">Transmembrane helix</keyword>
<dbReference type="Pfam" id="PF04632">
    <property type="entry name" value="FUSC"/>
    <property type="match status" value="1"/>
</dbReference>
<feature type="transmembrane region" description="Helical" evidence="5">
    <location>
        <begin position="186"/>
        <end position="205"/>
    </location>
</feature>
<organism evidence="7 9">
    <name type="scientific">Legionella micdadei</name>
    <name type="common">Tatlockia micdadei</name>
    <dbReference type="NCBI Taxonomy" id="451"/>
    <lineage>
        <taxon>Bacteria</taxon>
        <taxon>Pseudomonadati</taxon>
        <taxon>Pseudomonadota</taxon>
        <taxon>Gammaproteobacteria</taxon>
        <taxon>Legionellales</taxon>
        <taxon>Legionellaceae</taxon>
        <taxon>Legionella</taxon>
    </lineage>
</organism>
<dbReference type="PANTHER" id="PTHR47804">
    <property type="entry name" value="60S RIBOSOMAL PROTEIN L19"/>
    <property type="match status" value="1"/>
</dbReference>
<feature type="domain" description="Integral membrane bound transporter" evidence="6">
    <location>
        <begin position="200"/>
        <end position="325"/>
    </location>
</feature>
<evidence type="ECO:0000313" key="8">
    <source>
        <dbReference type="EMBL" id="SCY73613.1"/>
    </source>
</evidence>
<evidence type="ECO:0000313" key="7">
    <source>
        <dbReference type="EMBL" id="CEG62155.1"/>
    </source>
</evidence>
<keyword evidence="4 5" id="KW-0472">Membrane</keyword>
<feature type="transmembrane region" description="Helical" evidence="5">
    <location>
        <begin position="260"/>
        <end position="278"/>
    </location>
</feature>
<protein>
    <submittedName>
        <fullName evidence="8">Fusaric acid resistance protein-like</fullName>
    </submittedName>
</protein>
<feature type="transmembrane region" description="Helical" evidence="5">
    <location>
        <begin position="84"/>
        <end position="100"/>
    </location>
</feature>
<comment type="subcellular location">
    <subcellularLocation>
        <location evidence="1">Membrane</location>
        <topology evidence="1">Multi-pass membrane protein</topology>
    </subcellularLocation>
</comment>
<dbReference type="EMBL" id="LN614830">
    <property type="protein sequence ID" value="CEG62155.1"/>
    <property type="molecule type" value="Genomic_DNA"/>
</dbReference>
<sequence>MTNKIENALIIGLQMCLSGLICFTLSQYYHFHEGFWSVVTVSSIARPNFSATFIKAFLRLAGTLCGASIGFILAMQIGYSPLELFFAVLLFSTITTYIGLQTRPYNYLSVVAGFSAVIVIQSFLLNNIKAIALYRTLEVCLGIIVVAVVSWIMSKLIPRKQQLIDREAAKKIKLAFKSIHFSKADLIDSLIIGITASLTFLFWMIFRYPQGVWVTITLFVILENTVKGTQEKGLVRFLGQCFAAILGGSVAILFPNSLMIIGAVLALGFFLCGMLIGYEMKFSATGNHAGSALAIMLLAGLPNAATEVVIGRFLNVLAGIVIATFISWLVFKENNHSL</sequence>
<dbReference type="STRING" id="451.B6N58_13455"/>
<feature type="transmembrane region" description="Helical" evidence="5">
    <location>
        <begin position="310"/>
        <end position="331"/>
    </location>
</feature>
<feature type="transmembrane region" description="Helical" evidence="5">
    <location>
        <begin position="233"/>
        <end position="254"/>
    </location>
</feature>
<keyword evidence="2 5" id="KW-0812">Transmembrane</keyword>
<dbReference type="Proteomes" id="UP000182998">
    <property type="component" value="Unassembled WGS sequence"/>
</dbReference>
<proteinExistence type="predicted"/>
<evidence type="ECO:0000256" key="5">
    <source>
        <dbReference type="SAM" id="Phobius"/>
    </source>
</evidence>
<feature type="transmembrane region" description="Helical" evidence="5">
    <location>
        <begin position="56"/>
        <end position="78"/>
    </location>
</feature>
<name>A0A098GJJ6_LEGMI</name>
<evidence type="ECO:0000256" key="1">
    <source>
        <dbReference type="ARBA" id="ARBA00004141"/>
    </source>
</evidence>
<feature type="transmembrane region" description="Helical" evidence="5">
    <location>
        <begin position="7"/>
        <end position="28"/>
    </location>
</feature>
<keyword evidence="10" id="KW-1185">Reference proteome</keyword>
<dbReference type="GO" id="GO:0005886">
    <property type="term" value="C:plasma membrane"/>
    <property type="evidence" value="ECO:0007669"/>
    <property type="project" value="InterPro"/>
</dbReference>
<dbReference type="OrthoDB" id="5653505at2"/>
<reference evidence="7" key="1">
    <citation type="submission" date="2014-09" db="EMBL/GenBank/DDBJ databases">
        <authorList>
            <person name="GOMEZ-VALERO Laura"/>
        </authorList>
    </citation>
    <scope>NUCLEOTIDE SEQUENCE</scope>
    <source>
        <strain evidence="7">ATCC33218</strain>
    </source>
</reference>
<evidence type="ECO:0000256" key="4">
    <source>
        <dbReference type="ARBA" id="ARBA00023136"/>
    </source>
</evidence>
<dbReference type="RefSeq" id="WP_045100271.1">
    <property type="nucleotide sequence ID" value="NZ_CP020614.1"/>
</dbReference>
<evidence type="ECO:0000256" key="2">
    <source>
        <dbReference type="ARBA" id="ARBA00022692"/>
    </source>
</evidence>
<reference evidence="9" key="2">
    <citation type="submission" date="2014-09" db="EMBL/GenBank/DDBJ databases">
        <authorList>
            <person name="Gomez-Valero L."/>
        </authorList>
    </citation>
    <scope>NUCLEOTIDE SEQUENCE [LARGE SCALE GENOMIC DNA]</scope>
    <source>
        <strain evidence="9">ATCC33218</strain>
    </source>
</reference>
<dbReference type="KEGG" id="tmc:LMI_2917"/>
<feature type="transmembrane region" description="Helical" evidence="5">
    <location>
        <begin position="285"/>
        <end position="304"/>
    </location>
</feature>
<reference evidence="8 10" key="3">
    <citation type="submission" date="2016-10" db="EMBL/GenBank/DDBJ databases">
        <authorList>
            <person name="Varghese N."/>
            <person name="Submissions S."/>
        </authorList>
    </citation>
    <scope>NUCLEOTIDE SEQUENCE [LARGE SCALE GENOMIC DNA]</scope>
    <source>
        <strain evidence="8 10">ATCC 33218</strain>
    </source>
</reference>
<gene>
    <name evidence="7" type="ORF">LMI_2917</name>
    <name evidence="8" type="ORF">SAMN02982997_02708</name>
</gene>
<evidence type="ECO:0000313" key="10">
    <source>
        <dbReference type="Proteomes" id="UP000182998"/>
    </source>
</evidence>
<dbReference type="PATRIC" id="fig|451.8.peg.2508"/>
<evidence type="ECO:0000259" key="6">
    <source>
        <dbReference type="Pfam" id="PF13515"/>
    </source>
</evidence>